<keyword evidence="2" id="KW-1185">Reference proteome</keyword>
<evidence type="ECO:0000313" key="1">
    <source>
        <dbReference type="EMBL" id="KAK8999489.1"/>
    </source>
</evidence>
<name>A0ABR2QFX1_9ROSI</name>
<accession>A0ABR2QFX1</accession>
<gene>
    <name evidence="1" type="ORF">V6N11_070651</name>
</gene>
<protein>
    <submittedName>
        <fullName evidence="1">Uncharacterized protein</fullName>
    </submittedName>
</protein>
<dbReference type="EMBL" id="JBBPBN010000040">
    <property type="protein sequence ID" value="KAK8999489.1"/>
    <property type="molecule type" value="Genomic_DNA"/>
</dbReference>
<proteinExistence type="predicted"/>
<comment type="caution">
    <text evidence="1">The sequence shown here is derived from an EMBL/GenBank/DDBJ whole genome shotgun (WGS) entry which is preliminary data.</text>
</comment>
<reference evidence="1 2" key="1">
    <citation type="journal article" date="2024" name="G3 (Bethesda)">
        <title>Genome assembly of Hibiscus sabdariffa L. provides insights into metabolisms of medicinal natural products.</title>
        <authorList>
            <person name="Kim T."/>
        </authorList>
    </citation>
    <scope>NUCLEOTIDE SEQUENCE [LARGE SCALE GENOMIC DNA]</scope>
    <source>
        <strain evidence="1">TK-2024</strain>
        <tissue evidence="1">Old leaves</tissue>
    </source>
</reference>
<evidence type="ECO:0000313" key="2">
    <source>
        <dbReference type="Proteomes" id="UP001396334"/>
    </source>
</evidence>
<organism evidence="1 2">
    <name type="scientific">Hibiscus sabdariffa</name>
    <name type="common">roselle</name>
    <dbReference type="NCBI Taxonomy" id="183260"/>
    <lineage>
        <taxon>Eukaryota</taxon>
        <taxon>Viridiplantae</taxon>
        <taxon>Streptophyta</taxon>
        <taxon>Embryophyta</taxon>
        <taxon>Tracheophyta</taxon>
        <taxon>Spermatophyta</taxon>
        <taxon>Magnoliopsida</taxon>
        <taxon>eudicotyledons</taxon>
        <taxon>Gunneridae</taxon>
        <taxon>Pentapetalae</taxon>
        <taxon>rosids</taxon>
        <taxon>malvids</taxon>
        <taxon>Malvales</taxon>
        <taxon>Malvaceae</taxon>
        <taxon>Malvoideae</taxon>
        <taxon>Hibiscus</taxon>
    </lineage>
</organism>
<dbReference type="Proteomes" id="UP001396334">
    <property type="component" value="Unassembled WGS sequence"/>
</dbReference>
<sequence>MMCCVCSPTVKIIAFQAIDQVQLSANAWSSSSLFTLGNSAWCMQFSLLCHWFLERSRRERWGSLPSWWILPITGNFGGDGGKLRALRFASLSHTRREKRRTRDGNNGSICKI</sequence>